<evidence type="ECO:0000313" key="11">
    <source>
        <dbReference type="Proteomes" id="UP000029981"/>
    </source>
</evidence>
<feature type="region of interest" description="Disordered" evidence="8">
    <location>
        <begin position="81"/>
        <end position="130"/>
    </location>
</feature>
<dbReference type="PROSITE" id="PS50157">
    <property type="entry name" value="ZINC_FINGER_C2H2_2"/>
    <property type="match status" value="1"/>
</dbReference>
<evidence type="ECO:0000256" key="2">
    <source>
        <dbReference type="ARBA" id="ARBA00022737"/>
    </source>
</evidence>
<protein>
    <recommendedName>
        <fullName evidence="9">C2H2-type domain-containing protein</fullName>
    </recommendedName>
</protein>
<organism evidence="10 11">
    <name type="scientific">Cucumis sativus</name>
    <name type="common">Cucumber</name>
    <dbReference type="NCBI Taxonomy" id="3659"/>
    <lineage>
        <taxon>Eukaryota</taxon>
        <taxon>Viridiplantae</taxon>
        <taxon>Streptophyta</taxon>
        <taxon>Embryophyta</taxon>
        <taxon>Tracheophyta</taxon>
        <taxon>Spermatophyta</taxon>
        <taxon>Magnoliopsida</taxon>
        <taxon>eudicotyledons</taxon>
        <taxon>Gunneridae</taxon>
        <taxon>Pentapetalae</taxon>
        <taxon>rosids</taxon>
        <taxon>fabids</taxon>
        <taxon>Cucurbitales</taxon>
        <taxon>Cucurbitaceae</taxon>
        <taxon>Benincaseae</taxon>
        <taxon>Cucumis</taxon>
    </lineage>
</organism>
<keyword evidence="2" id="KW-0677">Repeat</keyword>
<evidence type="ECO:0000256" key="6">
    <source>
        <dbReference type="ARBA" id="ARBA00023163"/>
    </source>
</evidence>
<proteinExistence type="predicted"/>
<dbReference type="Gramene" id="KGN55979">
    <property type="protein sequence ID" value="KGN55979"/>
    <property type="gene ID" value="Csa_3G043950"/>
</dbReference>
<dbReference type="InterPro" id="IPR036236">
    <property type="entry name" value="Znf_C2H2_sf"/>
</dbReference>
<reference evidence="10 11" key="1">
    <citation type="journal article" date="2009" name="Nat. Genet.">
        <title>The genome of the cucumber, Cucumis sativus L.</title>
        <authorList>
            <person name="Huang S."/>
            <person name="Li R."/>
            <person name="Zhang Z."/>
            <person name="Li L."/>
            <person name="Gu X."/>
            <person name="Fan W."/>
            <person name="Lucas W.J."/>
            <person name="Wang X."/>
            <person name="Xie B."/>
            <person name="Ni P."/>
            <person name="Ren Y."/>
            <person name="Zhu H."/>
            <person name="Li J."/>
            <person name="Lin K."/>
            <person name="Jin W."/>
            <person name="Fei Z."/>
            <person name="Li G."/>
            <person name="Staub J."/>
            <person name="Kilian A."/>
            <person name="van der Vossen E.A."/>
            <person name="Wu Y."/>
            <person name="Guo J."/>
            <person name="He J."/>
            <person name="Jia Z."/>
            <person name="Ren Y."/>
            <person name="Tian G."/>
            <person name="Lu Y."/>
            <person name="Ruan J."/>
            <person name="Qian W."/>
            <person name="Wang M."/>
            <person name="Huang Q."/>
            <person name="Li B."/>
            <person name="Xuan Z."/>
            <person name="Cao J."/>
            <person name="Asan"/>
            <person name="Wu Z."/>
            <person name="Zhang J."/>
            <person name="Cai Q."/>
            <person name="Bai Y."/>
            <person name="Zhao B."/>
            <person name="Han Y."/>
            <person name="Li Y."/>
            <person name="Li X."/>
            <person name="Wang S."/>
            <person name="Shi Q."/>
            <person name="Liu S."/>
            <person name="Cho W.K."/>
            <person name="Kim J.Y."/>
            <person name="Xu Y."/>
            <person name="Heller-Uszynska K."/>
            <person name="Miao H."/>
            <person name="Cheng Z."/>
            <person name="Zhang S."/>
            <person name="Wu J."/>
            <person name="Yang Y."/>
            <person name="Kang H."/>
            <person name="Li M."/>
            <person name="Liang H."/>
            <person name="Ren X."/>
            <person name="Shi Z."/>
            <person name="Wen M."/>
            <person name="Jian M."/>
            <person name="Yang H."/>
            <person name="Zhang G."/>
            <person name="Yang Z."/>
            <person name="Chen R."/>
            <person name="Liu S."/>
            <person name="Li J."/>
            <person name="Ma L."/>
            <person name="Liu H."/>
            <person name="Zhou Y."/>
            <person name="Zhao J."/>
            <person name="Fang X."/>
            <person name="Li G."/>
            <person name="Fang L."/>
            <person name="Li Y."/>
            <person name="Liu D."/>
            <person name="Zheng H."/>
            <person name="Zhang Y."/>
            <person name="Qin N."/>
            <person name="Li Z."/>
            <person name="Yang G."/>
            <person name="Yang S."/>
            <person name="Bolund L."/>
            <person name="Kristiansen K."/>
            <person name="Zheng H."/>
            <person name="Li S."/>
            <person name="Zhang X."/>
            <person name="Yang H."/>
            <person name="Wang J."/>
            <person name="Sun R."/>
            <person name="Zhang B."/>
            <person name="Jiang S."/>
            <person name="Wang J."/>
            <person name="Du Y."/>
            <person name="Li S."/>
        </authorList>
    </citation>
    <scope>NUCLEOTIDE SEQUENCE [LARGE SCALE GENOMIC DNA]</scope>
    <source>
        <strain evidence="11">cv. 9930</strain>
    </source>
</reference>
<evidence type="ECO:0000256" key="1">
    <source>
        <dbReference type="ARBA" id="ARBA00022723"/>
    </source>
</evidence>
<reference evidence="10 11" key="2">
    <citation type="journal article" date="2009" name="PLoS ONE">
        <title>An integrated genetic and cytogenetic map of the cucumber genome.</title>
        <authorList>
            <person name="Ren Y."/>
            <person name="Zhang Z."/>
            <person name="Liu J."/>
            <person name="Staub J.E."/>
            <person name="Han Y."/>
            <person name="Cheng Z."/>
            <person name="Li X."/>
            <person name="Lu J."/>
            <person name="Miao H."/>
            <person name="Kang H."/>
            <person name="Xie B."/>
            <person name="Gu X."/>
            <person name="Wang X."/>
            <person name="Du Y."/>
            <person name="Jin W."/>
            <person name="Huang S."/>
        </authorList>
    </citation>
    <scope>NUCLEOTIDE SEQUENCE [LARGE SCALE GENOMIC DNA]</scope>
    <source>
        <strain evidence="11">cv. 9930</strain>
    </source>
</reference>
<dbReference type="GO" id="GO:0003700">
    <property type="term" value="F:DNA-binding transcription factor activity"/>
    <property type="evidence" value="ECO:0000318"/>
    <property type="project" value="GO_Central"/>
</dbReference>
<dbReference type="PANTHER" id="PTHR45988:SF18">
    <property type="entry name" value="C2H2-TYPE ZINC FINGER FAMILY PROTEIN"/>
    <property type="match status" value="1"/>
</dbReference>
<dbReference type="SUPFAM" id="SSF57667">
    <property type="entry name" value="beta-beta-alpha zinc fingers"/>
    <property type="match status" value="1"/>
</dbReference>
<dbReference type="Gene3D" id="3.30.160.60">
    <property type="entry name" value="Classic Zinc Finger"/>
    <property type="match status" value="1"/>
</dbReference>
<dbReference type="STRING" id="3659.A0A0A0L4M3"/>
<keyword evidence="11" id="KW-1185">Reference proteome</keyword>
<evidence type="ECO:0000256" key="3">
    <source>
        <dbReference type="ARBA" id="ARBA00022771"/>
    </source>
</evidence>
<keyword evidence="6" id="KW-0804">Transcription</keyword>
<feature type="compositionally biased region" description="Low complexity" evidence="8">
    <location>
        <begin position="45"/>
        <end position="61"/>
    </location>
</feature>
<evidence type="ECO:0000256" key="7">
    <source>
        <dbReference type="PROSITE-ProRule" id="PRU00042"/>
    </source>
</evidence>
<dbReference type="PANTHER" id="PTHR45988">
    <property type="entry name" value="C2H2 TYPE ZINC FINGER TRANSCRIPTION FACTOR FAMILY-RELATED"/>
    <property type="match status" value="1"/>
</dbReference>
<dbReference type="GO" id="GO:0000976">
    <property type="term" value="F:transcription cis-regulatory region binding"/>
    <property type="evidence" value="ECO:0000318"/>
    <property type="project" value="GO_Central"/>
</dbReference>
<keyword evidence="3 7" id="KW-0863">Zinc-finger</keyword>
<dbReference type="Pfam" id="PF13912">
    <property type="entry name" value="zf-C2H2_6"/>
    <property type="match status" value="1"/>
</dbReference>
<dbReference type="OMA" id="GHKSSHY"/>
<dbReference type="AlphaFoldDB" id="A0A0A0L4M3"/>
<feature type="domain" description="C2H2-type" evidence="9">
    <location>
        <begin position="167"/>
        <end position="194"/>
    </location>
</feature>
<accession>A0A0A0L4M3</accession>
<dbReference type="InterPro" id="IPR044653">
    <property type="entry name" value="AZF1/2/3-like"/>
</dbReference>
<feature type="region of interest" description="Disordered" evidence="8">
    <location>
        <begin position="183"/>
        <end position="224"/>
    </location>
</feature>
<dbReference type="GO" id="GO:0008270">
    <property type="term" value="F:zinc ion binding"/>
    <property type="evidence" value="ECO:0007669"/>
    <property type="project" value="UniProtKB-KW"/>
</dbReference>
<evidence type="ECO:0000256" key="4">
    <source>
        <dbReference type="ARBA" id="ARBA00022833"/>
    </source>
</evidence>
<reference evidence="10 11" key="4">
    <citation type="journal article" date="2011" name="BMC Genomics">
        <title>RNA-Seq improves annotation of protein-coding genes in the cucumber genome.</title>
        <authorList>
            <person name="Li Z."/>
            <person name="Zhang Z."/>
            <person name="Yan P."/>
            <person name="Huang S."/>
            <person name="Fei Z."/>
            <person name="Lin K."/>
        </authorList>
    </citation>
    <scope>NUCLEOTIDE SEQUENCE [LARGE SCALE GENOMIC DNA]</scope>
    <source>
        <strain evidence="11">cv. 9930</strain>
    </source>
</reference>
<feature type="compositionally biased region" description="Basic and acidic residues" evidence="8">
    <location>
        <begin position="194"/>
        <end position="205"/>
    </location>
</feature>
<dbReference type="Proteomes" id="UP000029981">
    <property type="component" value="Chromosome 3"/>
</dbReference>
<dbReference type="PROSITE" id="PS00028">
    <property type="entry name" value="ZINC_FINGER_C2H2_1"/>
    <property type="match status" value="1"/>
</dbReference>
<dbReference type="GO" id="GO:0006355">
    <property type="term" value="P:regulation of DNA-templated transcription"/>
    <property type="evidence" value="ECO:0000318"/>
    <property type="project" value="GO_Central"/>
</dbReference>
<evidence type="ECO:0000256" key="5">
    <source>
        <dbReference type="ARBA" id="ARBA00023015"/>
    </source>
</evidence>
<feature type="region of interest" description="Disordered" evidence="8">
    <location>
        <begin position="39"/>
        <end position="61"/>
    </location>
</feature>
<keyword evidence="5" id="KW-0805">Transcription regulation</keyword>
<name>A0A0A0L4M3_CUCSA</name>
<dbReference type="GO" id="GO:0005634">
    <property type="term" value="C:nucleus"/>
    <property type="evidence" value="ECO:0000318"/>
    <property type="project" value="GO_Central"/>
</dbReference>
<sequence>MKIKFRKRNVDSMDKNDDNKQLCSIGDHMRFDCETTMEKGLSIQPPTATTTPSSSLSSCPSPAASNNIVVDCLKSLPTSWSLTGRRGRKGTSSSTTSSTTTTDDVIASDQRLHTKSSTSTSTSTATTVDDQHKMKRVKIETHSDHERLLKKKVHSNEKKNGALEKEYKCDVCSKVFTTSRALGGHKSSHYKPKKTNDAPIKKETTTSEPKIITMSLDSSTDQTNQKRVMDFDLNMQLPPDDEETS</sequence>
<evidence type="ECO:0000313" key="10">
    <source>
        <dbReference type="EMBL" id="KGN55979.1"/>
    </source>
</evidence>
<feature type="region of interest" description="Disordered" evidence="8">
    <location>
        <begin position="1"/>
        <end position="20"/>
    </location>
</feature>
<dbReference type="InterPro" id="IPR013087">
    <property type="entry name" value="Znf_C2H2_type"/>
</dbReference>
<dbReference type="EMBL" id="CM002924">
    <property type="protein sequence ID" value="KGN55979.1"/>
    <property type="molecule type" value="Genomic_DNA"/>
</dbReference>
<gene>
    <name evidence="10" type="ORF">Csa_3G043950</name>
</gene>
<feature type="compositionally biased region" description="Low complexity" evidence="8">
    <location>
        <begin position="91"/>
        <end position="102"/>
    </location>
</feature>
<reference evidence="10 11" key="3">
    <citation type="journal article" date="2010" name="BMC Genomics">
        <title>Transcriptome sequencing and comparative analysis of cucumber flowers with different sex types.</title>
        <authorList>
            <person name="Guo S."/>
            <person name="Zheng Y."/>
            <person name="Joung J.G."/>
            <person name="Liu S."/>
            <person name="Zhang Z."/>
            <person name="Crasta O.R."/>
            <person name="Sobral B.W."/>
            <person name="Xu Y."/>
            <person name="Huang S."/>
            <person name="Fei Z."/>
        </authorList>
    </citation>
    <scope>NUCLEOTIDE SEQUENCE [LARGE SCALE GENOMIC DNA]</scope>
    <source>
        <strain evidence="11">cv. 9930</strain>
    </source>
</reference>
<keyword evidence="1" id="KW-0479">Metal-binding</keyword>
<feature type="compositionally biased region" description="Basic and acidic residues" evidence="8">
    <location>
        <begin position="8"/>
        <end position="20"/>
    </location>
</feature>
<keyword evidence="4" id="KW-0862">Zinc</keyword>
<feature type="compositionally biased region" description="Polar residues" evidence="8">
    <location>
        <begin position="215"/>
        <end position="224"/>
    </location>
</feature>
<evidence type="ECO:0000259" key="9">
    <source>
        <dbReference type="PROSITE" id="PS50157"/>
    </source>
</evidence>
<feature type="compositionally biased region" description="Low complexity" evidence="8">
    <location>
        <begin position="115"/>
        <end position="127"/>
    </location>
</feature>
<evidence type="ECO:0000256" key="8">
    <source>
        <dbReference type="SAM" id="MobiDB-lite"/>
    </source>
</evidence>